<reference evidence="1 2" key="1">
    <citation type="submission" date="2017-09" db="EMBL/GenBank/DDBJ databases">
        <title>Biodiversity and function of Thalassospira species in the particle-attached aromatic-hydrocarbon-degrading consortia from the surface seawater of the South China Sea.</title>
        <authorList>
            <person name="Dong C."/>
            <person name="Liu R."/>
            <person name="Shao Z."/>
        </authorList>
    </citation>
    <scope>NUCLEOTIDE SEQUENCE [LARGE SCALE GENOMIC DNA]</scope>
    <source>
        <strain evidence="1 2">CSC1P2</strain>
    </source>
</reference>
<accession>A0A2N3KEK6</accession>
<protein>
    <recommendedName>
        <fullName evidence="3">DUF2750 domain-containing protein</fullName>
    </recommendedName>
</protein>
<gene>
    <name evidence="1" type="ORF">COO20_23500</name>
</gene>
<dbReference type="InterPro" id="IPR021284">
    <property type="entry name" value="DUF2750"/>
</dbReference>
<dbReference type="EMBL" id="NWTK01000021">
    <property type="protein sequence ID" value="PKR48926.1"/>
    <property type="molecule type" value="Genomic_DNA"/>
</dbReference>
<dbReference type="RefSeq" id="WP_101271010.1">
    <property type="nucleotide sequence ID" value="NZ_NWTK01000021.1"/>
</dbReference>
<comment type="caution">
    <text evidence="1">The sequence shown here is derived from an EMBL/GenBank/DDBJ whole genome shotgun (WGS) entry which is preliminary data.</text>
</comment>
<dbReference type="AlphaFoldDB" id="A0A2N3KEK6"/>
<proteinExistence type="predicted"/>
<evidence type="ECO:0000313" key="1">
    <source>
        <dbReference type="EMBL" id="PKR48926.1"/>
    </source>
</evidence>
<evidence type="ECO:0000313" key="2">
    <source>
        <dbReference type="Proteomes" id="UP000233597"/>
    </source>
</evidence>
<name>A0A2N3KEK6_9PROT</name>
<dbReference type="Pfam" id="PF11042">
    <property type="entry name" value="DUF2750"/>
    <property type="match status" value="1"/>
</dbReference>
<organism evidence="1 2">
    <name type="scientific">Thalassospira marina</name>
    <dbReference type="NCBI Taxonomy" id="2048283"/>
    <lineage>
        <taxon>Bacteria</taxon>
        <taxon>Pseudomonadati</taxon>
        <taxon>Pseudomonadota</taxon>
        <taxon>Alphaproteobacteria</taxon>
        <taxon>Rhodospirillales</taxon>
        <taxon>Thalassospiraceae</taxon>
        <taxon>Thalassospira</taxon>
    </lineage>
</organism>
<dbReference type="OrthoDB" id="2936081at2"/>
<dbReference type="Proteomes" id="UP000233597">
    <property type="component" value="Unassembled WGS sequence"/>
</dbReference>
<sequence>MGISQKQINAVIALSGPKRYEHFIKKIADLEVVWGLYLDGWALAGMGEGIKLFPVWPQEEYALLSAAQAWSGYVPKSFCLKYFVDDLLPELERDEIGVSVFYTPFDAGVVPSFEQLREDIKKELRNY</sequence>
<evidence type="ECO:0008006" key="3">
    <source>
        <dbReference type="Google" id="ProtNLM"/>
    </source>
</evidence>